<feature type="domain" description="FKB95-like N-terminal Kelch" evidence="2">
    <location>
        <begin position="44"/>
        <end position="131"/>
    </location>
</feature>
<dbReference type="SUPFAM" id="SSF117281">
    <property type="entry name" value="Kelch motif"/>
    <property type="match status" value="1"/>
</dbReference>
<evidence type="ECO:0000313" key="3">
    <source>
        <dbReference type="EMBL" id="CAH8392375.1"/>
    </source>
</evidence>
<accession>A0ABC8M7S1</accession>
<gene>
    <name evidence="3" type="ORF">ERUC_LOCUS44858</name>
</gene>
<evidence type="ECO:0000256" key="1">
    <source>
        <dbReference type="SAM" id="SignalP"/>
    </source>
</evidence>
<evidence type="ECO:0000313" key="4">
    <source>
        <dbReference type="Proteomes" id="UP001642260"/>
    </source>
</evidence>
<dbReference type="PANTHER" id="PTHR24414:SF184">
    <property type="entry name" value="GALACTOSE OXIDASE_KELCH REPEAT SUPERFAMILY PROTEIN"/>
    <property type="match status" value="1"/>
</dbReference>
<name>A0ABC8M7S1_ERUVS</name>
<dbReference type="Proteomes" id="UP001642260">
    <property type="component" value="Unassembled WGS sequence"/>
</dbReference>
<protein>
    <recommendedName>
        <fullName evidence="2">FKB95-like N-terminal Kelch domain-containing protein</fullName>
    </recommendedName>
</protein>
<keyword evidence="4" id="KW-1185">Reference proteome</keyword>
<dbReference type="InterPro" id="IPR050354">
    <property type="entry name" value="F-box/kelch-repeat_ARATH"/>
</dbReference>
<dbReference type="InterPro" id="IPR015915">
    <property type="entry name" value="Kelch-typ_b-propeller"/>
</dbReference>
<evidence type="ECO:0000259" key="2">
    <source>
        <dbReference type="Pfam" id="PF25210"/>
    </source>
</evidence>
<sequence>MYASPLSIMALISLYLPSMVTGENSSVVSQLLCSPLSIMALVLLYYYDVFKWYDTEARVWRQMKGLKGLPKFASYGCVKLADYGGKMAVLWDKYLPSSGYKKKTIWCAVISLERPNSEEIWGKVEWLDAVLTVPESYEFVCALAATV</sequence>
<dbReference type="PANTHER" id="PTHR24414">
    <property type="entry name" value="F-BOX/KELCH-REPEAT PROTEIN SKIP4"/>
    <property type="match status" value="1"/>
</dbReference>
<organism evidence="3 4">
    <name type="scientific">Eruca vesicaria subsp. sativa</name>
    <name type="common">Garden rocket</name>
    <name type="synonym">Eruca sativa</name>
    <dbReference type="NCBI Taxonomy" id="29727"/>
    <lineage>
        <taxon>Eukaryota</taxon>
        <taxon>Viridiplantae</taxon>
        <taxon>Streptophyta</taxon>
        <taxon>Embryophyta</taxon>
        <taxon>Tracheophyta</taxon>
        <taxon>Spermatophyta</taxon>
        <taxon>Magnoliopsida</taxon>
        <taxon>eudicotyledons</taxon>
        <taxon>Gunneridae</taxon>
        <taxon>Pentapetalae</taxon>
        <taxon>rosids</taxon>
        <taxon>malvids</taxon>
        <taxon>Brassicales</taxon>
        <taxon>Brassicaceae</taxon>
        <taxon>Brassiceae</taxon>
        <taxon>Eruca</taxon>
    </lineage>
</organism>
<dbReference type="Pfam" id="PF25210">
    <property type="entry name" value="Kelch_FKB95"/>
    <property type="match status" value="1"/>
</dbReference>
<dbReference type="EMBL" id="CAKOAT010995557">
    <property type="protein sequence ID" value="CAH8392375.1"/>
    <property type="molecule type" value="Genomic_DNA"/>
</dbReference>
<keyword evidence="1" id="KW-0732">Signal</keyword>
<reference evidence="3 4" key="1">
    <citation type="submission" date="2022-03" db="EMBL/GenBank/DDBJ databases">
        <authorList>
            <person name="Macdonald S."/>
            <person name="Ahmed S."/>
            <person name="Newling K."/>
        </authorList>
    </citation>
    <scope>NUCLEOTIDE SEQUENCE [LARGE SCALE GENOMIC DNA]</scope>
</reference>
<proteinExistence type="predicted"/>
<comment type="caution">
    <text evidence="3">The sequence shown here is derived from an EMBL/GenBank/DDBJ whole genome shotgun (WGS) entry which is preliminary data.</text>
</comment>
<dbReference type="AlphaFoldDB" id="A0ABC8M7S1"/>
<dbReference type="InterPro" id="IPR057499">
    <property type="entry name" value="Kelch_FKB95"/>
</dbReference>
<feature type="chain" id="PRO_5044784457" description="FKB95-like N-terminal Kelch domain-containing protein" evidence="1">
    <location>
        <begin position="23"/>
        <end position="147"/>
    </location>
</feature>
<feature type="signal peptide" evidence="1">
    <location>
        <begin position="1"/>
        <end position="22"/>
    </location>
</feature>